<feature type="chain" id="PRO_5035207587" evidence="2">
    <location>
        <begin position="23"/>
        <end position="198"/>
    </location>
</feature>
<keyword evidence="4" id="KW-1185">Reference proteome</keyword>
<keyword evidence="1" id="KW-0472">Membrane</keyword>
<organism evidence="3 4">
    <name type="scientific">Polysphondylium violaceum</name>
    <dbReference type="NCBI Taxonomy" id="133409"/>
    <lineage>
        <taxon>Eukaryota</taxon>
        <taxon>Amoebozoa</taxon>
        <taxon>Evosea</taxon>
        <taxon>Eumycetozoa</taxon>
        <taxon>Dictyostelia</taxon>
        <taxon>Dictyosteliales</taxon>
        <taxon>Dictyosteliaceae</taxon>
        <taxon>Polysphondylium</taxon>
    </lineage>
</organism>
<evidence type="ECO:0000256" key="1">
    <source>
        <dbReference type="SAM" id="Phobius"/>
    </source>
</evidence>
<sequence length="198" mass="22409">MNKLIVNLLVLYLAIGFNFCKSDSIYFSRNGGEGYVSLAESEQAFTTPCTYKDHFENLETKRYMISLDEATQNHYLNINFTSDGLPENVVFRFDDFDQHESITPIGYSLCKGGENQIYFNLALNNMYSGGDVIISITADVSKMCGPVIEKPETSTPEIPDFSYQTIPEKYNRTVFSSGTSLSFNSLLIFGIFIIFFFI</sequence>
<evidence type="ECO:0000313" key="4">
    <source>
        <dbReference type="Proteomes" id="UP000695562"/>
    </source>
</evidence>
<keyword evidence="2" id="KW-0732">Signal</keyword>
<dbReference type="EMBL" id="AJWJ01000379">
    <property type="protein sequence ID" value="KAF2071400.1"/>
    <property type="molecule type" value="Genomic_DNA"/>
</dbReference>
<keyword evidence="1" id="KW-0812">Transmembrane</keyword>
<feature type="transmembrane region" description="Helical" evidence="1">
    <location>
        <begin position="174"/>
        <end position="197"/>
    </location>
</feature>
<evidence type="ECO:0000256" key="2">
    <source>
        <dbReference type="SAM" id="SignalP"/>
    </source>
</evidence>
<feature type="signal peptide" evidence="2">
    <location>
        <begin position="1"/>
        <end position="22"/>
    </location>
</feature>
<dbReference type="Proteomes" id="UP000695562">
    <property type="component" value="Unassembled WGS sequence"/>
</dbReference>
<accession>A0A8J4UXS8</accession>
<comment type="caution">
    <text evidence="3">The sequence shown here is derived from an EMBL/GenBank/DDBJ whole genome shotgun (WGS) entry which is preliminary data.</text>
</comment>
<gene>
    <name evidence="3" type="ORF">CYY_007279</name>
</gene>
<protein>
    <submittedName>
        <fullName evidence="3">Uncharacterized protein</fullName>
    </submittedName>
</protein>
<keyword evidence="1" id="KW-1133">Transmembrane helix</keyword>
<reference evidence="3" key="1">
    <citation type="submission" date="2020-01" db="EMBL/GenBank/DDBJ databases">
        <title>Development of genomics and gene disruption for Polysphondylium violaceum indicates a role for the polyketide synthase stlB in stalk morphogenesis.</title>
        <authorList>
            <person name="Narita B."/>
            <person name="Kawabe Y."/>
            <person name="Kin K."/>
            <person name="Saito T."/>
            <person name="Gibbs R."/>
            <person name="Kuspa A."/>
            <person name="Muzny D."/>
            <person name="Queller D."/>
            <person name="Richards S."/>
            <person name="Strassman J."/>
            <person name="Sucgang R."/>
            <person name="Worley K."/>
            <person name="Schaap P."/>
        </authorList>
    </citation>
    <scope>NUCLEOTIDE SEQUENCE</scope>
    <source>
        <strain evidence="3">QSvi11</strain>
    </source>
</reference>
<name>A0A8J4UXS8_9MYCE</name>
<dbReference type="AlphaFoldDB" id="A0A8J4UXS8"/>
<evidence type="ECO:0000313" key="3">
    <source>
        <dbReference type="EMBL" id="KAF2071400.1"/>
    </source>
</evidence>
<proteinExistence type="predicted"/>